<accession>A0A1J1LSZ2</accession>
<proteinExistence type="predicted"/>
<dbReference type="EMBL" id="CZDF01000172">
    <property type="protein sequence ID" value="CUR34673.1"/>
    <property type="molecule type" value="Genomic_DNA"/>
</dbReference>
<name>A0A1J1LSZ2_9CYAN</name>
<dbReference type="AlphaFoldDB" id="A0A1J1LSZ2"/>
<reference evidence="2" key="1">
    <citation type="submission" date="2015-10" db="EMBL/GenBank/DDBJ databases">
        <authorList>
            <person name="Regsiter A."/>
            <person name="william w."/>
        </authorList>
    </citation>
    <scope>NUCLEOTIDE SEQUENCE [LARGE SCALE GENOMIC DNA]</scope>
</reference>
<organism evidence="1 2">
    <name type="scientific">Planktothrix tepida PCC 9214</name>
    <dbReference type="NCBI Taxonomy" id="671072"/>
    <lineage>
        <taxon>Bacteria</taxon>
        <taxon>Bacillati</taxon>
        <taxon>Cyanobacteriota</taxon>
        <taxon>Cyanophyceae</taxon>
        <taxon>Oscillatoriophycideae</taxon>
        <taxon>Oscillatoriales</taxon>
        <taxon>Microcoleaceae</taxon>
        <taxon>Planktothrix</taxon>
    </lineage>
</organism>
<dbReference type="OrthoDB" id="462132at2"/>
<protein>
    <submittedName>
        <fullName evidence="1">Uncharacterized protein</fullName>
    </submittedName>
</protein>
<dbReference type="STRING" id="671072.PL9214650112"/>
<evidence type="ECO:0000313" key="2">
    <source>
        <dbReference type="Proteomes" id="UP000184315"/>
    </source>
</evidence>
<evidence type="ECO:0000313" key="1">
    <source>
        <dbReference type="EMBL" id="CUR34673.1"/>
    </source>
</evidence>
<dbReference type="Proteomes" id="UP000184315">
    <property type="component" value="Unassembled WGS sequence"/>
</dbReference>
<dbReference type="RefSeq" id="WP_072721376.1">
    <property type="nucleotide sequence ID" value="NZ_LN889813.1"/>
</dbReference>
<gene>
    <name evidence="1" type="ORF">PL9214650112</name>
</gene>
<sequence>MNSRQSSLNGSAKDVLYACENAVKLSPYDGDFRDNRGLAKTLTGDFKGKIEDFQAFVEWTNDDKMKSQNN</sequence>
<keyword evidence="2" id="KW-1185">Reference proteome</keyword>